<keyword evidence="1" id="KW-0732">Signal</keyword>
<evidence type="ECO:0000313" key="4">
    <source>
        <dbReference type="Proteomes" id="UP000199658"/>
    </source>
</evidence>
<feature type="signal peptide" evidence="1">
    <location>
        <begin position="1"/>
        <end position="20"/>
    </location>
</feature>
<dbReference type="EMBL" id="FOYO01000001">
    <property type="protein sequence ID" value="SFR43260.1"/>
    <property type="molecule type" value="Genomic_DNA"/>
</dbReference>
<dbReference type="InterPro" id="IPR035923">
    <property type="entry name" value="TT1751-like_sf"/>
</dbReference>
<gene>
    <name evidence="3" type="ORF">SAMN04488002_1697</name>
</gene>
<dbReference type="CDD" id="cd14797">
    <property type="entry name" value="DUF302"/>
    <property type="match status" value="1"/>
</dbReference>
<dbReference type="Pfam" id="PF03625">
    <property type="entry name" value="DUF302"/>
    <property type="match status" value="1"/>
</dbReference>
<dbReference type="RefSeq" id="WP_090215145.1">
    <property type="nucleotide sequence ID" value="NZ_FOYO01000001.1"/>
</dbReference>
<feature type="domain" description="DUF302" evidence="2">
    <location>
        <begin position="53"/>
        <end position="114"/>
    </location>
</feature>
<feature type="chain" id="PRO_5011642202" evidence="1">
    <location>
        <begin position="21"/>
        <end position="146"/>
    </location>
</feature>
<accession>A0A1I6GM55</accession>
<dbReference type="OrthoDB" id="9799367at2"/>
<name>A0A1I6GM55_9RHOB</name>
<organism evidence="3 4">
    <name type="scientific">Litoreibacter janthinus</name>
    <dbReference type="NCBI Taxonomy" id="670154"/>
    <lineage>
        <taxon>Bacteria</taxon>
        <taxon>Pseudomonadati</taxon>
        <taxon>Pseudomonadota</taxon>
        <taxon>Alphaproteobacteria</taxon>
        <taxon>Rhodobacterales</taxon>
        <taxon>Roseobacteraceae</taxon>
        <taxon>Litoreibacter</taxon>
    </lineage>
</organism>
<dbReference type="AlphaFoldDB" id="A0A1I6GM55"/>
<dbReference type="SUPFAM" id="SSF103247">
    <property type="entry name" value="TT1751-like"/>
    <property type="match status" value="1"/>
</dbReference>
<dbReference type="Proteomes" id="UP000199658">
    <property type="component" value="Unassembled WGS sequence"/>
</dbReference>
<dbReference type="InterPro" id="IPR005180">
    <property type="entry name" value="DUF302"/>
</dbReference>
<sequence length="146" mass="14912">MRKIALTLVLLVSAAMPAYAELITVQSAKPVAATMDALEAAVGQAGATVFARVDHQAGAATADLQMPAAQVLIFGNPKLGTPAMNADIRAALYLPLKVAVHEAAGGSVLIYEDPVEMLSGLDIPSDAPFVKMMQGALGKLTAAAAQ</sequence>
<evidence type="ECO:0000313" key="3">
    <source>
        <dbReference type="EMBL" id="SFR43260.1"/>
    </source>
</evidence>
<dbReference type="STRING" id="670154.SAMN04488002_1697"/>
<reference evidence="4" key="1">
    <citation type="submission" date="2016-10" db="EMBL/GenBank/DDBJ databases">
        <authorList>
            <person name="Varghese N."/>
            <person name="Submissions S."/>
        </authorList>
    </citation>
    <scope>NUCLEOTIDE SEQUENCE [LARGE SCALE GENOMIC DNA]</scope>
    <source>
        <strain evidence="4">DSM 26921</strain>
    </source>
</reference>
<keyword evidence="4" id="KW-1185">Reference proteome</keyword>
<protein>
    <submittedName>
        <fullName evidence="3">Uncharacterized conserved protein, DUF302 family</fullName>
    </submittedName>
</protein>
<dbReference type="PANTHER" id="PTHR38342">
    <property type="entry name" value="SLR5037 PROTEIN"/>
    <property type="match status" value="1"/>
</dbReference>
<proteinExistence type="predicted"/>
<dbReference type="PANTHER" id="PTHR38342:SF2">
    <property type="entry name" value="INNER MEMBRANE OR EXPORTED"/>
    <property type="match status" value="1"/>
</dbReference>
<dbReference type="Gene3D" id="3.30.310.70">
    <property type="entry name" value="TT1751-like domain"/>
    <property type="match status" value="1"/>
</dbReference>
<evidence type="ECO:0000259" key="2">
    <source>
        <dbReference type="Pfam" id="PF03625"/>
    </source>
</evidence>
<evidence type="ECO:0000256" key="1">
    <source>
        <dbReference type="SAM" id="SignalP"/>
    </source>
</evidence>